<name>A0A6M4JNC3_BACSU</name>
<gene>
    <name evidence="1" type="ORF">HIR78_11220</name>
</gene>
<evidence type="ECO:0000313" key="1">
    <source>
        <dbReference type="EMBL" id="QJP88563.1"/>
    </source>
</evidence>
<dbReference type="Gene3D" id="1.10.1220.10">
    <property type="entry name" value="Met repressor-like"/>
    <property type="match status" value="1"/>
</dbReference>
<dbReference type="SMR" id="A0A6M4JNC3"/>
<dbReference type="RefSeq" id="WP_169507067.1">
    <property type="nucleotide sequence ID" value="NZ_CP051860.2"/>
</dbReference>
<dbReference type="GO" id="GO:0006355">
    <property type="term" value="P:regulation of DNA-templated transcription"/>
    <property type="evidence" value="ECO:0007669"/>
    <property type="project" value="InterPro"/>
</dbReference>
<dbReference type="InterPro" id="IPR013321">
    <property type="entry name" value="Arc_rbn_hlx_hlx"/>
</dbReference>
<sequence>MKRALGKAISYEEMAKGYEEMAAINSIIAQEDNHLENEAEMIKTRYKTLAS</sequence>
<dbReference type="AlphaFoldDB" id="A0A6M4JNC3"/>
<reference evidence="1" key="1">
    <citation type="submission" date="2020-04" db="EMBL/GenBank/DDBJ databases">
        <title>Phage recombination drives evolution of spore-forming Bacilli.</title>
        <authorList>
            <person name="Dragos A."/>
            <person name="Kovacs A.T."/>
        </authorList>
    </citation>
    <scope>NUCLEOTIDE SEQUENCE</scope>
    <source>
        <strain evidence="1">168</strain>
    </source>
</reference>
<proteinExistence type="predicted"/>
<accession>A0A6M4JNC3</accession>
<protein>
    <submittedName>
        <fullName evidence="1">Uncharacterized protein</fullName>
    </submittedName>
</protein>
<organism evidence="1">
    <name type="scientific">Bacillus subtilis (strain 168)</name>
    <dbReference type="NCBI Taxonomy" id="224308"/>
    <lineage>
        <taxon>Bacteria</taxon>
        <taxon>Bacillati</taxon>
        <taxon>Bacillota</taxon>
        <taxon>Bacilli</taxon>
        <taxon>Bacillales</taxon>
        <taxon>Bacillaceae</taxon>
        <taxon>Bacillus</taxon>
    </lineage>
</organism>
<dbReference type="EMBL" id="CP052842">
    <property type="protein sequence ID" value="QJP88563.1"/>
    <property type="molecule type" value="Genomic_DNA"/>
</dbReference>